<dbReference type="OrthoDB" id="9852134at2"/>
<comment type="caution">
    <text evidence="2">The sequence shown here is derived from an EMBL/GenBank/DDBJ whole genome shotgun (WGS) entry which is preliminary data.</text>
</comment>
<dbReference type="EMBL" id="QAON01000003">
    <property type="protein sequence ID" value="PTQ90256.1"/>
    <property type="molecule type" value="Genomic_DNA"/>
</dbReference>
<feature type="region of interest" description="Disordered" evidence="1">
    <location>
        <begin position="100"/>
        <end position="123"/>
    </location>
</feature>
<name>A0A2T5J1D7_9GAMM</name>
<gene>
    <name evidence="2" type="ORF">C8N29_1038</name>
</gene>
<accession>A0A2T5J1D7</accession>
<proteinExistence type="predicted"/>
<dbReference type="Proteomes" id="UP000244223">
    <property type="component" value="Unassembled WGS sequence"/>
</dbReference>
<keyword evidence="3" id="KW-1185">Reference proteome</keyword>
<organism evidence="2 3">
    <name type="scientific">Agitococcus lubricus</name>
    <dbReference type="NCBI Taxonomy" id="1077255"/>
    <lineage>
        <taxon>Bacteria</taxon>
        <taxon>Pseudomonadati</taxon>
        <taxon>Pseudomonadota</taxon>
        <taxon>Gammaproteobacteria</taxon>
        <taxon>Moraxellales</taxon>
        <taxon>Moraxellaceae</taxon>
        <taxon>Agitococcus</taxon>
    </lineage>
</organism>
<sequence length="325" mass="36562">MNIQSLPWFKFAHDAYLVSEFKAKANAFAKAAYLDLLCYAMKQTPALSLPNDDNVLAGWASLALEAWLQIKELVLSQFSFNQNDNRYYSPMLIELYSDTEQPQANEQQAPRKRSSSAERVARHRANKKAIAEANKAVTHDVTLPCNAPVTPETVTSNANVTPVTVTMGGKGGDLECRLDNLDKNIVVTDIVTNQSVTPCNAVTPQQTTRFKMPFDFNVSIEELQPFMAKLEVPITKHNHHHLNHFVAHYLATDFKNTHEQWVFQYAKWLERQKLSPINTDNLASTPNSRSTVSIKLADERPQWQIFAERAAAKKTKQGQGFSLAS</sequence>
<reference evidence="2 3" key="1">
    <citation type="submission" date="2018-04" db="EMBL/GenBank/DDBJ databases">
        <title>Genomic Encyclopedia of Archaeal and Bacterial Type Strains, Phase II (KMG-II): from individual species to whole genera.</title>
        <authorList>
            <person name="Goeker M."/>
        </authorList>
    </citation>
    <scope>NUCLEOTIDE SEQUENCE [LARGE SCALE GENOMIC DNA]</scope>
    <source>
        <strain evidence="2 3">DSM 5822</strain>
    </source>
</reference>
<evidence type="ECO:0000313" key="2">
    <source>
        <dbReference type="EMBL" id="PTQ90256.1"/>
    </source>
</evidence>
<evidence type="ECO:0000313" key="3">
    <source>
        <dbReference type="Proteomes" id="UP000244223"/>
    </source>
</evidence>
<dbReference type="AlphaFoldDB" id="A0A2T5J1D7"/>
<evidence type="ECO:0000256" key="1">
    <source>
        <dbReference type="SAM" id="MobiDB-lite"/>
    </source>
</evidence>
<dbReference type="RefSeq" id="WP_107864707.1">
    <property type="nucleotide sequence ID" value="NZ_QAON01000003.1"/>
</dbReference>
<protein>
    <submittedName>
        <fullName evidence="2">Uncharacterized protein DUF1376</fullName>
    </submittedName>
</protein>